<dbReference type="PROSITE" id="PS51269">
    <property type="entry name" value="COMM"/>
    <property type="match status" value="1"/>
</dbReference>
<feature type="domain" description="COMM" evidence="1">
    <location>
        <begin position="112"/>
        <end position="180"/>
    </location>
</feature>
<name>A0AAV8VFG8_9CUCU</name>
<evidence type="ECO:0000313" key="2">
    <source>
        <dbReference type="EMBL" id="KAJ8912943.1"/>
    </source>
</evidence>
<evidence type="ECO:0000313" key="3">
    <source>
        <dbReference type="Proteomes" id="UP001159042"/>
    </source>
</evidence>
<dbReference type="Pfam" id="PF07258">
    <property type="entry name" value="COMM_domain"/>
    <property type="match status" value="1"/>
</dbReference>
<dbReference type="Proteomes" id="UP001159042">
    <property type="component" value="Unassembled WGS sequence"/>
</dbReference>
<proteinExistence type="predicted"/>
<organism evidence="2 3">
    <name type="scientific">Exocentrus adspersus</name>
    <dbReference type="NCBI Taxonomy" id="1586481"/>
    <lineage>
        <taxon>Eukaryota</taxon>
        <taxon>Metazoa</taxon>
        <taxon>Ecdysozoa</taxon>
        <taxon>Arthropoda</taxon>
        <taxon>Hexapoda</taxon>
        <taxon>Insecta</taxon>
        <taxon>Pterygota</taxon>
        <taxon>Neoptera</taxon>
        <taxon>Endopterygota</taxon>
        <taxon>Coleoptera</taxon>
        <taxon>Polyphaga</taxon>
        <taxon>Cucujiformia</taxon>
        <taxon>Chrysomeloidea</taxon>
        <taxon>Cerambycidae</taxon>
        <taxon>Lamiinae</taxon>
        <taxon>Acanthocinini</taxon>
        <taxon>Exocentrus</taxon>
    </lineage>
</organism>
<protein>
    <recommendedName>
        <fullName evidence="1">COMM domain-containing protein</fullName>
    </recommendedName>
</protein>
<keyword evidence="3" id="KW-1185">Reference proteome</keyword>
<dbReference type="EMBL" id="JANEYG010000107">
    <property type="protein sequence ID" value="KAJ8912943.1"/>
    <property type="molecule type" value="Genomic_DNA"/>
</dbReference>
<accession>A0AAV8VFG8</accession>
<dbReference type="AlphaFoldDB" id="A0AAV8VFG8"/>
<gene>
    <name evidence="2" type="ORF">NQ315_017274</name>
</gene>
<dbReference type="InterPro" id="IPR017920">
    <property type="entry name" value="COMM"/>
</dbReference>
<sequence length="180" mass="21041">MSASYNHFLKISHISAIYEFLHHCVDDLIEKSNTNFENYYNGDIELTQEDCEKACSFIQNLYRVSVMENHLKLPGDMSTNLQEAVTHCYMIRKNDIFQALARDYILQKDHNLVNNVDWRLKWVLGSSSLATLHSPLLQVDLHCSKKNGDDLMKNTINFEADLQQIDNLLMELIQFQKEFH</sequence>
<evidence type="ECO:0000259" key="1">
    <source>
        <dbReference type="PROSITE" id="PS51269"/>
    </source>
</evidence>
<comment type="caution">
    <text evidence="2">The sequence shown here is derived from an EMBL/GenBank/DDBJ whole genome shotgun (WGS) entry which is preliminary data.</text>
</comment>
<reference evidence="2 3" key="1">
    <citation type="journal article" date="2023" name="Insect Mol. Biol.">
        <title>Genome sequencing provides insights into the evolution of gene families encoding plant cell wall-degrading enzymes in longhorned beetles.</title>
        <authorList>
            <person name="Shin N.R."/>
            <person name="Okamura Y."/>
            <person name="Kirsch R."/>
            <person name="Pauchet Y."/>
        </authorList>
    </citation>
    <scope>NUCLEOTIDE SEQUENCE [LARGE SCALE GENOMIC DNA]</scope>
    <source>
        <strain evidence="2">EAD_L_NR</strain>
    </source>
</reference>